<feature type="compositionally biased region" description="Polar residues" evidence="4">
    <location>
        <begin position="360"/>
        <end position="376"/>
    </location>
</feature>
<dbReference type="Gene3D" id="1.10.10.60">
    <property type="entry name" value="Homeodomain-like"/>
    <property type="match status" value="2"/>
</dbReference>
<dbReference type="AlphaFoldDB" id="A0AAE4QPN6"/>
<dbReference type="PANTHER" id="PTHR43280:SF29">
    <property type="entry name" value="ARAC-FAMILY TRANSCRIPTIONAL REGULATOR"/>
    <property type="match status" value="1"/>
</dbReference>
<proteinExistence type="predicted"/>
<dbReference type="InterPro" id="IPR018062">
    <property type="entry name" value="HTH_AraC-typ_CS"/>
</dbReference>
<feature type="region of interest" description="Disordered" evidence="4">
    <location>
        <begin position="353"/>
        <end position="376"/>
    </location>
</feature>
<dbReference type="EMBL" id="NPEF02000015">
    <property type="protein sequence ID" value="MDV6236665.1"/>
    <property type="molecule type" value="Genomic_DNA"/>
</dbReference>
<evidence type="ECO:0000256" key="5">
    <source>
        <dbReference type="SAM" id="Phobius"/>
    </source>
</evidence>
<keyword evidence="3" id="KW-0804">Transcription</keyword>
<dbReference type="PANTHER" id="PTHR43280">
    <property type="entry name" value="ARAC-FAMILY TRANSCRIPTIONAL REGULATOR"/>
    <property type="match status" value="1"/>
</dbReference>
<dbReference type="InterPro" id="IPR018060">
    <property type="entry name" value="HTH_AraC"/>
</dbReference>
<evidence type="ECO:0000256" key="1">
    <source>
        <dbReference type="ARBA" id="ARBA00023015"/>
    </source>
</evidence>
<dbReference type="Pfam" id="PF12833">
    <property type="entry name" value="HTH_18"/>
    <property type="match status" value="1"/>
</dbReference>
<reference evidence="7 8" key="1">
    <citation type="journal article" date="2018" name="Microb. Genom.">
        <title>Deciphering the unexplored Leptospira diversity from soils uncovers genomic evolution to virulence.</title>
        <authorList>
            <person name="Thibeaux R."/>
            <person name="Iraola G."/>
            <person name="Ferres I."/>
            <person name="Bierque E."/>
            <person name="Girault D."/>
            <person name="Soupe-Gilbert M.E."/>
            <person name="Picardeau M."/>
            <person name="Goarant C."/>
        </authorList>
    </citation>
    <scope>NUCLEOTIDE SEQUENCE [LARGE SCALE GENOMIC DNA]</scope>
    <source>
        <strain evidence="7 8">ATI7-C-A5</strain>
    </source>
</reference>
<keyword evidence="5" id="KW-1133">Transmembrane helix</keyword>
<protein>
    <submittedName>
        <fullName evidence="7">Helix-turn-helix domain-containing protein</fullName>
    </submittedName>
</protein>
<feature type="transmembrane region" description="Helical" evidence="5">
    <location>
        <begin position="6"/>
        <end position="22"/>
    </location>
</feature>
<feature type="transmembrane region" description="Helical" evidence="5">
    <location>
        <begin position="134"/>
        <end position="155"/>
    </location>
</feature>
<evidence type="ECO:0000259" key="6">
    <source>
        <dbReference type="PROSITE" id="PS01124"/>
    </source>
</evidence>
<dbReference type="GO" id="GO:0043565">
    <property type="term" value="F:sequence-specific DNA binding"/>
    <property type="evidence" value="ECO:0007669"/>
    <property type="project" value="InterPro"/>
</dbReference>
<comment type="caution">
    <text evidence="7">The sequence shown here is derived from an EMBL/GenBank/DDBJ whole genome shotgun (WGS) entry which is preliminary data.</text>
</comment>
<sequence>MPSEIFYATSLQYVSLGVLSFLKWKKKFQRIQSVLFICLGCNLFLFSIKGGLELKLFSRLVDFLYSFFTFTGTILICSTFDEENAEDRLSVLSDTQCKFWIQQKLIHGGAKAWGISSVLLICWNSELGQFVPPMMIVVASVSIAVLIVYSIYLYFFAPIPDKKRGAILLCFWALVLTGELTQNLFSSEFGHSIAMLDGFVLAVFPIYTFGTLFLDSKSVKENLNSTYKDRFRQKQNEKLSSTSYYLSNMDIKEIETRMYELFTKEKVFLDEDIRLGSVAEELGLSTHQLSAFINQHLGTNFNNLVNLFRVKEAIQILKDEPDRSIISVGMAVGFNSLSTFQRAFLSITKSSPKKFRESLKNGTTKDLPQELDFSSK</sequence>
<evidence type="ECO:0000313" key="7">
    <source>
        <dbReference type="EMBL" id="MDV6236665.1"/>
    </source>
</evidence>
<evidence type="ECO:0000256" key="4">
    <source>
        <dbReference type="SAM" id="MobiDB-lite"/>
    </source>
</evidence>
<organism evidence="7 8">
    <name type="scientific">Leptospira ellisii</name>
    <dbReference type="NCBI Taxonomy" id="2023197"/>
    <lineage>
        <taxon>Bacteria</taxon>
        <taxon>Pseudomonadati</taxon>
        <taxon>Spirochaetota</taxon>
        <taxon>Spirochaetia</taxon>
        <taxon>Leptospirales</taxon>
        <taxon>Leptospiraceae</taxon>
        <taxon>Leptospira</taxon>
    </lineage>
</organism>
<feature type="domain" description="HTH araC/xylS-type" evidence="6">
    <location>
        <begin position="252"/>
        <end position="358"/>
    </location>
</feature>
<keyword evidence="8" id="KW-1185">Reference proteome</keyword>
<accession>A0AAE4QPN6</accession>
<dbReference type="Proteomes" id="UP000232122">
    <property type="component" value="Unassembled WGS sequence"/>
</dbReference>
<keyword evidence="1" id="KW-0805">Transcription regulation</keyword>
<evidence type="ECO:0000256" key="3">
    <source>
        <dbReference type="ARBA" id="ARBA00023163"/>
    </source>
</evidence>
<evidence type="ECO:0000256" key="2">
    <source>
        <dbReference type="ARBA" id="ARBA00023125"/>
    </source>
</evidence>
<keyword evidence="5" id="KW-0472">Membrane</keyword>
<dbReference type="SUPFAM" id="SSF46689">
    <property type="entry name" value="Homeodomain-like"/>
    <property type="match status" value="1"/>
</dbReference>
<feature type="transmembrane region" description="Helical" evidence="5">
    <location>
        <begin position="34"/>
        <end position="52"/>
    </location>
</feature>
<evidence type="ECO:0000313" key="8">
    <source>
        <dbReference type="Proteomes" id="UP000232122"/>
    </source>
</evidence>
<gene>
    <name evidence="7" type="ORF">CH379_013625</name>
</gene>
<keyword evidence="2" id="KW-0238">DNA-binding</keyword>
<dbReference type="RefSeq" id="WP_100746321.1">
    <property type="nucleotide sequence ID" value="NZ_NPEF02000015.1"/>
</dbReference>
<dbReference type="PROSITE" id="PS01124">
    <property type="entry name" value="HTH_ARAC_FAMILY_2"/>
    <property type="match status" value="1"/>
</dbReference>
<dbReference type="InterPro" id="IPR009057">
    <property type="entry name" value="Homeodomain-like_sf"/>
</dbReference>
<dbReference type="SMART" id="SM00342">
    <property type="entry name" value="HTH_ARAC"/>
    <property type="match status" value="1"/>
</dbReference>
<dbReference type="GO" id="GO:0003700">
    <property type="term" value="F:DNA-binding transcription factor activity"/>
    <property type="evidence" value="ECO:0007669"/>
    <property type="project" value="InterPro"/>
</dbReference>
<name>A0AAE4QPN6_9LEPT</name>
<feature type="transmembrane region" description="Helical" evidence="5">
    <location>
        <begin position="191"/>
        <end position="214"/>
    </location>
</feature>
<dbReference type="PROSITE" id="PS00041">
    <property type="entry name" value="HTH_ARAC_FAMILY_1"/>
    <property type="match status" value="1"/>
</dbReference>
<feature type="transmembrane region" description="Helical" evidence="5">
    <location>
        <begin position="167"/>
        <end position="185"/>
    </location>
</feature>
<keyword evidence="5" id="KW-0812">Transmembrane</keyword>